<dbReference type="Proteomes" id="UP001203880">
    <property type="component" value="Unassembled WGS sequence"/>
</dbReference>
<dbReference type="EMBL" id="JAMFMB010000003">
    <property type="protein sequence ID" value="MCL6282693.1"/>
    <property type="molecule type" value="Genomic_DNA"/>
</dbReference>
<dbReference type="InterPro" id="IPR045445">
    <property type="entry name" value="DUF6502"/>
</dbReference>
<sequence>MAERLRRAYVEVAVELAGANVTVSRLSVMTGLQRRDVARLLESQDSLETKRPDQLSRLVAVWLANYDGTPLPQHGSSASSDALAKSIRKDVHPKSMLDALIEVGTVAIDGPKVRLLRNAHVPLEGSDAQIRYLGQNVGDHLATAVGNVLGDPPAYDLAVHYDGLSIEAARALEELWRARMGPVLQEVNAKALEYQVRENGPARFRGGGYFHVETDE</sequence>
<comment type="caution">
    <text evidence="1">The sequence shown here is derived from an EMBL/GenBank/DDBJ whole genome shotgun (WGS) entry which is preliminary data.</text>
</comment>
<name>A0ABT0PYN8_9RHOB</name>
<dbReference type="Pfam" id="PF20112">
    <property type="entry name" value="DUF6502"/>
    <property type="match status" value="1"/>
</dbReference>
<gene>
    <name evidence="1" type="ORF">M3P21_04040</name>
</gene>
<accession>A0ABT0PYN8</accession>
<reference evidence="1" key="1">
    <citation type="submission" date="2022-05" db="EMBL/GenBank/DDBJ databases">
        <authorList>
            <person name="Park J.-S."/>
        </authorList>
    </citation>
    <scope>NUCLEOTIDE SEQUENCE</scope>
    <source>
        <strain evidence="1">2012CJ41-6</strain>
    </source>
</reference>
<proteinExistence type="predicted"/>
<evidence type="ECO:0000313" key="1">
    <source>
        <dbReference type="EMBL" id="MCL6282693.1"/>
    </source>
</evidence>
<keyword evidence="2" id="KW-1185">Reference proteome</keyword>
<protein>
    <submittedName>
        <fullName evidence="1">DUF6502 family protein</fullName>
    </submittedName>
</protein>
<organism evidence="1 2">
    <name type="scientific">Ruegeria spongiae</name>
    <dbReference type="NCBI Taxonomy" id="2942209"/>
    <lineage>
        <taxon>Bacteria</taxon>
        <taxon>Pseudomonadati</taxon>
        <taxon>Pseudomonadota</taxon>
        <taxon>Alphaproteobacteria</taxon>
        <taxon>Rhodobacterales</taxon>
        <taxon>Roseobacteraceae</taxon>
        <taxon>Ruegeria</taxon>
    </lineage>
</organism>
<evidence type="ECO:0000313" key="2">
    <source>
        <dbReference type="Proteomes" id="UP001203880"/>
    </source>
</evidence>